<sequence>MKSTQHNDWRNDHRTAAASPAEDTSVAFSLDAQRARDDAAATTSPAPRSADDDRGPSSGLIDLAALRTAEQSGRSPVLDVLPIFPFGEPPAPDAPASTASPALDAASPAPSAGATRRLGRAHQGAALLAAAAAAVAALTVGFSSPRAALGPPAATGIGAAVSSIEVRLPRLEAPAAAPAELAQVELPAERAVPTEEPGATASPRAPVGRSRASGAAAPQPSRSGTPAQGDTGRRAPADPCGGDLMCAMRRATGG</sequence>
<evidence type="ECO:0000313" key="4">
    <source>
        <dbReference type="Proteomes" id="UP000238348"/>
    </source>
</evidence>
<evidence type="ECO:0000256" key="2">
    <source>
        <dbReference type="SAM" id="Phobius"/>
    </source>
</evidence>
<dbReference type="Proteomes" id="UP000238348">
    <property type="component" value="Chromosome"/>
</dbReference>
<feature type="transmembrane region" description="Helical" evidence="2">
    <location>
        <begin position="125"/>
        <end position="142"/>
    </location>
</feature>
<feature type="region of interest" description="Disordered" evidence="1">
    <location>
        <begin position="1"/>
        <end position="117"/>
    </location>
</feature>
<feature type="region of interest" description="Disordered" evidence="1">
    <location>
        <begin position="188"/>
        <end position="254"/>
    </location>
</feature>
<keyword evidence="2" id="KW-0812">Transmembrane</keyword>
<evidence type="ECO:0000313" key="3">
    <source>
        <dbReference type="EMBL" id="AUX42226.1"/>
    </source>
</evidence>
<keyword evidence="2" id="KW-1133">Transmembrane helix</keyword>
<proteinExistence type="predicted"/>
<name>A0A2L0ESF1_SORCE</name>
<dbReference type="RefSeq" id="WP_104981071.1">
    <property type="nucleotide sequence ID" value="NZ_CP012673.1"/>
</dbReference>
<gene>
    <name evidence="3" type="ORF">SOCE26_036530</name>
</gene>
<accession>A0A2L0ESF1</accession>
<feature type="compositionally biased region" description="Basic and acidic residues" evidence="1">
    <location>
        <begin position="1"/>
        <end position="15"/>
    </location>
</feature>
<feature type="compositionally biased region" description="Low complexity" evidence="1">
    <location>
        <begin position="94"/>
        <end position="114"/>
    </location>
</feature>
<protein>
    <submittedName>
        <fullName evidence="3">Uncharacterized protein</fullName>
    </submittedName>
</protein>
<dbReference type="AlphaFoldDB" id="A0A2L0ESF1"/>
<dbReference type="OrthoDB" id="9907521at2"/>
<reference evidence="3 4" key="1">
    <citation type="submission" date="2015-09" db="EMBL/GenBank/DDBJ databases">
        <title>Sorangium comparison.</title>
        <authorList>
            <person name="Zaburannyi N."/>
            <person name="Bunk B."/>
            <person name="Overmann J."/>
            <person name="Mueller R."/>
        </authorList>
    </citation>
    <scope>NUCLEOTIDE SEQUENCE [LARGE SCALE GENOMIC DNA]</scope>
    <source>
        <strain evidence="3 4">So ce26</strain>
    </source>
</reference>
<evidence type="ECO:0000256" key="1">
    <source>
        <dbReference type="SAM" id="MobiDB-lite"/>
    </source>
</evidence>
<dbReference type="EMBL" id="CP012673">
    <property type="protein sequence ID" value="AUX42226.1"/>
    <property type="molecule type" value="Genomic_DNA"/>
</dbReference>
<keyword evidence="2" id="KW-0472">Membrane</keyword>
<organism evidence="3 4">
    <name type="scientific">Sorangium cellulosum</name>
    <name type="common">Polyangium cellulosum</name>
    <dbReference type="NCBI Taxonomy" id="56"/>
    <lineage>
        <taxon>Bacteria</taxon>
        <taxon>Pseudomonadati</taxon>
        <taxon>Myxococcota</taxon>
        <taxon>Polyangia</taxon>
        <taxon>Polyangiales</taxon>
        <taxon>Polyangiaceae</taxon>
        <taxon>Sorangium</taxon>
    </lineage>
</organism>